<dbReference type="RefSeq" id="WP_301711250.1">
    <property type="nucleotide sequence ID" value="NZ_SDWY01000003.1"/>
</dbReference>
<accession>A0AAJ1RAM5</accession>
<feature type="transmembrane region" description="Helical" evidence="8">
    <location>
        <begin position="36"/>
        <end position="59"/>
    </location>
</feature>
<comment type="caution">
    <text evidence="9">The sequence shown here is derived from an EMBL/GenBank/DDBJ whole genome shotgun (WGS) entry which is preliminary data.</text>
</comment>
<comment type="subcellular location">
    <subcellularLocation>
        <location evidence="1">Cell membrane</location>
        <topology evidence="1">Multi-pass membrane protein</topology>
    </subcellularLocation>
</comment>
<keyword evidence="3" id="KW-0813">Transport</keyword>
<dbReference type="EMBL" id="SDWY01000003">
    <property type="protein sequence ID" value="MDN6900580.1"/>
    <property type="molecule type" value="Genomic_DNA"/>
</dbReference>
<dbReference type="PANTHER" id="PTHR36838">
    <property type="entry name" value="AUXIN EFFLUX CARRIER FAMILY PROTEIN"/>
    <property type="match status" value="1"/>
</dbReference>
<evidence type="ECO:0000256" key="5">
    <source>
        <dbReference type="ARBA" id="ARBA00022692"/>
    </source>
</evidence>
<feature type="transmembrane region" description="Helical" evidence="8">
    <location>
        <begin position="71"/>
        <end position="89"/>
    </location>
</feature>
<keyword evidence="6 8" id="KW-1133">Transmembrane helix</keyword>
<reference evidence="9" key="1">
    <citation type="submission" date="2019-01" db="EMBL/GenBank/DDBJ databases">
        <title>Oenococcus sicerae UCMA17102.</title>
        <authorList>
            <person name="Cousin F.J."/>
            <person name="Le Guellec R."/>
            <person name="Cretenet M."/>
        </authorList>
    </citation>
    <scope>NUCLEOTIDE SEQUENCE</scope>
    <source>
        <strain evidence="9">UCMA17102</strain>
    </source>
</reference>
<evidence type="ECO:0000256" key="2">
    <source>
        <dbReference type="ARBA" id="ARBA00010145"/>
    </source>
</evidence>
<feature type="transmembrane region" description="Helical" evidence="8">
    <location>
        <begin position="6"/>
        <end position="24"/>
    </location>
</feature>
<dbReference type="GO" id="GO:0005886">
    <property type="term" value="C:plasma membrane"/>
    <property type="evidence" value="ECO:0007669"/>
    <property type="project" value="UniProtKB-SubCell"/>
</dbReference>
<dbReference type="Gene3D" id="1.20.1530.20">
    <property type="match status" value="1"/>
</dbReference>
<name>A0AAJ1RAM5_9LACO</name>
<evidence type="ECO:0000313" key="10">
    <source>
        <dbReference type="Proteomes" id="UP001167919"/>
    </source>
</evidence>
<feature type="transmembrane region" description="Helical" evidence="8">
    <location>
        <begin position="201"/>
        <end position="221"/>
    </location>
</feature>
<dbReference type="Proteomes" id="UP001167919">
    <property type="component" value="Unassembled WGS sequence"/>
</dbReference>
<sequence>MNAFITSVESVVEIVLVIALGYVLRKNGKLADSFKGNISFLIMNIALPLSIFVSVLTYLTRAKLLNLSSGLVFAAASFAVSYILAYLITKIFKIRVGRRGTFINMFVNANTIFIGLPLNQALFGAKSMPYFLIYYVMNTISTWAIGVFFISADDPTKDKSDKQAFNWKKLLPMPLVGFLISLVFLLLAIPVPAWVTTTFSMVGGIVTPMSLIYIGIILADAGLKSIHFDRDSILALVGRFIIAPAVMITILKLFGGNMPQLESSTLIIQAAAPGLAVLPILVGQSHGDVEYATNVVTTSTVLFIIVVPILMQII</sequence>
<keyword evidence="4" id="KW-1003">Cell membrane</keyword>
<feature type="transmembrane region" description="Helical" evidence="8">
    <location>
        <begin position="233"/>
        <end position="254"/>
    </location>
</feature>
<dbReference type="Pfam" id="PF03547">
    <property type="entry name" value="Mem_trans"/>
    <property type="match status" value="1"/>
</dbReference>
<protein>
    <submittedName>
        <fullName evidence="9">AEC family transporter</fullName>
    </submittedName>
</protein>
<feature type="transmembrane region" description="Helical" evidence="8">
    <location>
        <begin position="266"/>
        <end position="283"/>
    </location>
</feature>
<evidence type="ECO:0000256" key="6">
    <source>
        <dbReference type="ARBA" id="ARBA00022989"/>
    </source>
</evidence>
<feature type="transmembrane region" description="Helical" evidence="8">
    <location>
        <begin position="295"/>
        <end position="313"/>
    </location>
</feature>
<dbReference type="GO" id="GO:0055085">
    <property type="term" value="P:transmembrane transport"/>
    <property type="evidence" value="ECO:0007669"/>
    <property type="project" value="InterPro"/>
</dbReference>
<proteinExistence type="inferred from homology"/>
<dbReference type="InterPro" id="IPR004776">
    <property type="entry name" value="Mem_transp_PIN-like"/>
</dbReference>
<organism evidence="9 10">
    <name type="scientific">Oenococcus sicerae</name>
    <dbReference type="NCBI Taxonomy" id="2203724"/>
    <lineage>
        <taxon>Bacteria</taxon>
        <taxon>Bacillati</taxon>
        <taxon>Bacillota</taxon>
        <taxon>Bacilli</taxon>
        <taxon>Lactobacillales</taxon>
        <taxon>Lactobacillaceae</taxon>
        <taxon>Oenococcus</taxon>
    </lineage>
</organism>
<evidence type="ECO:0000256" key="3">
    <source>
        <dbReference type="ARBA" id="ARBA00022448"/>
    </source>
</evidence>
<keyword evidence="7 8" id="KW-0472">Membrane</keyword>
<evidence type="ECO:0000313" key="9">
    <source>
        <dbReference type="EMBL" id="MDN6900580.1"/>
    </source>
</evidence>
<feature type="transmembrane region" description="Helical" evidence="8">
    <location>
        <begin position="101"/>
        <end position="118"/>
    </location>
</feature>
<evidence type="ECO:0000256" key="4">
    <source>
        <dbReference type="ARBA" id="ARBA00022475"/>
    </source>
</evidence>
<dbReference type="InterPro" id="IPR038770">
    <property type="entry name" value="Na+/solute_symporter_sf"/>
</dbReference>
<gene>
    <name evidence="9" type="ORF">EVC35_06130</name>
</gene>
<dbReference type="AlphaFoldDB" id="A0AAJ1RAM5"/>
<feature type="transmembrane region" description="Helical" evidence="8">
    <location>
        <begin position="170"/>
        <end position="195"/>
    </location>
</feature>
<comment type="similarity">
    <text evidence="2">Belongs to the auxin efflux carrier (TC 2.A.69) family.</text>
</comment>
<evidence type="ECO:0000256" key="8">
    <source>
        <dbReference type="SAM" id="Phobius"/>
    </source>
</evidence>
<dbReference type="PANTHER" id="PTHR36838:SF1">
    <property type="entry name" value="SLR1864 PROTEIN"/>
    <property type="match status" value="1"/>
</dbReference>
<evidence type="ECO:0000256" key="7">
    <source>
        <dbReference type="ARBA" id="ARBA00023136"/>
    </source>
</evidence>
<keyword evidence="5 8" id="KW-0812">Transmembrane</keyword>
<feature type="transmembrane region" description="Helical" evidence="8">
    <location>
        <begin position="130"/>
        <end position="150"/>
    </location>
</feature>
<evidence type="ECO:0000256" key="1">
    <source>
        <dbReference type="ARBA" id="ARBA00004651"/>
    </source>
</evidence>